<gene>
    <name evidence="1" type="ORF">BJ322DRAFT_1204137</name>
</gene>
<reference evidence="1" key="1">
    <citation type="journal article" date="2020" name="Nat. Commun.">
        <title>Large-scale genome sequencing of mycorrhizal fungi provides insights into the early evolution of symbiotic traits.</title>
        <authorList>
            <person name="Miyauchi S."/>
            <person name="Kiss E."/>
            <person name="Kuo A."/>
            <person name="Drula E."/>
            <person name="Kohler A."/>
            <person name="Sanchez-Garcia M."/>
            <person name="Morin E."/>
            <person name="Andreopoulos B."/>
            <person name="Barry K.W."/>
            <person name="Bonito G."/>
            <person name="Buee M."/>
            <person name="Carver A."/>
            <person name="Chen C."/>
            <person name="Cichocki N."/>
            <person name="Clum A."/>
            <person name="Culley D."/>
            <person name="Crous P.W."/>
            <person name="Fauchery L."/>
            <person name="Girlanda M."/>
            <person name="Hayes R.D."/>
            <person name="Keri Z."/>
            <person name="LaButti K."/>
            <person name="Lipzen A."/>
            <person name="Lombard V."/>
            <person name="Magnuson J."/>
            <person name="Maillard F."/>
            <person name="Murat C."/>
            <person name="Nolan M."/>
            <person name="Ohm R.A."/>
            <person name="Pangilinan J."/>
            <person name="Pereira M.F."/>
            <person name="Perotto S."/>
            <person name="Peter M."/>
            <person name="Pfister S."/>
            <person name="Riley R."/>
            <person name="Sitrit Y."/>
            <person name="Stielow J.B."/>
            <person name="Szollosi G."/>
            <person name="Zifcakova L."/>
            <person name="Stursova M."/>
            <person name="Spatafora J.W."/>
            <person name="Tedersoo L."/>
            <person name="Vaario L.M."/>
            <person name="Yamada A."/>
            <person name="Yan M."/>
            <person name="Wang P."/>
            <person name="Xu J."/>
            <person name="Bruns T."/>
            <person name="Baldrian P."/>
            <person name="Vilgalys R."/>
            <person name="Dunand C."/>
            <person name="Henrissat B."/>
            <person name="Grigoriev I.V."/>
            <person name="Hibbett D."/>
            <person name="Nagy L.G."/>
            <person name="Martin F.M."/>
        </authorList>
    </citation>
    <scope>NUCLEOTIDE SEQUENCE</scope>
    <source>
        <strain evidence="1">UH-Tt-Lm1</strain>
    </source>
</reference>
<dbReference type="AlphaFoldDB" id="A0A9P6HEL7"/>
<accession>A0A9P6HEL7</accession>
<dbReference type="OrthoDB" id="1684102at2759"/>
<dbReference type="SUPFAM" id="SSF53448">
    <property type="entry name" value="Nucleotide-diphospho-sugar transferases"/>
    <property type="match status" value="1"/>
</dbReference>
<dbReference type="InterPro" id="IPR029044">
    <property type="entry name" value="Nucleotide-diphossugar_trans"/>
</dbReference>
<proteinExistence type="predicted"/>
<dbReference type="Proteomes" id="UP000736335">
    <property type="component" value="Unassembled WGS sequence"/>
</dbReference>
<evidence type="ECO:0000313" key="2">
    <source>
        <dbReference type="Proteomes" id="UP000736335"/>
    </source>
</evidence>
<keyword evidence="2" id="KW-1185">Reference proteome</keyword>
<comment type="caution">
    <text evidence="1">The sequence shown here is derived from an EMBL/GenBank/DDBJ whole genome shotgun (WGS) entry which is preliminary data.</text>
</comment>
<organism evidence="1 2">
    <name type="scientific">Thelephora terrestris</name>
    <dbReference type="NCBI Taxonomy" id="56493"/>
    <lineage>
        <taxon>Eukaryota</taxon>
        <taxon>Fungi</taxon>
        <taxon>Dikarya</taxon>
        <taxon>Basidiomycota</taxon>
        <taxon>Agaricomycotina</taxon>
        <taxon>Agaricomycetes</taxon>
        <taxon>Thelephorales</taxon>
        <taxon>Thelephoraceae</taxon>
        <taxon>Thelephora</taxon>
    </lineage>
</organism>
<protein>
    <submittedName>
        <fullName evidence="1">Uncharacterized protein</fullName>
    </submittedName>
</protein>
<dbReference type="EMBL" id="WIUZ02000006">
    <property type="protein sequence ID" value="KAF9785690.1"/>
    <property type="molecule type" value="Genomic_DNA"/>
</dbReference>
<reference evidence="1" key="2">
    <citation type="submission" date="2020-11" db="EMBL/GenBank/DDBJ databases">
        <authorList>
            <consortium name="DOE Joint Genome Institute"/>
            <person name="Kuo A."/>
            <person name="Miyauchi S."/>
            <person name="Kiss E."/>
            <person name="Drula E."/>
            <person name="Kohler A."/>
            <person name="Sanchez-Garcia M."/>
            <person name="Andreopoulos B."/>
            <person name="Barry K.W."/>
            <person name="Bonito G."/>
            <person name="Buee M."/>
            <person name="Carver A."/>
            <person name="Chen C."/>
            <person name="Cichocki N."/>
            <person name="Clum A."/>
            <person name="Culley D."/>
            <person name="Crous P.W."/>
            <person name="Fauchery L."/>
            <person name="Girlanda M."/>
            <person name="Hayes R."/>
            <person name="Keri Z."/>
            <person name="Labutti K."/>
            <person name="Lipzen A."/>
            <person name="Lombard V."/>
            <person name="Magnuson J."/>
            <person name="Maillard F."/>
            <person name="Morin E."/>
            <person name="Murat C."/>
            <person name="Nolan M."/>
            <person name="Ohm R."/>
            <person name="Pangilinan J."/>
            <person name="Pereira M."/>
            <person name="Perotto S."/>
            <person name="Peter M."/>
            <person name="Riley R."/>
            <person name="Sitrit Y."/>
            <person name="Stielow B."/>
            <person name="Szollosi G."/>
            <person name="Zifcakova L."/>
            <person name="Stursova M."/>
            <person name="Spatafora J.W."/>
            <person name="Tedersoo L."/>
            <person name="Vaario L.-M."/>
            <person name="Yamada A."/>
            <person name="Yan M."/>
            <person name="Wang P."/>
            <person name="Xu J."/>
            <person name="Bruns T."/>
            <person name="Baldrian P."/>
            <person name="Vilgalys R."/>
            <person name="Henrissat B."/>
            <person name="Grigoriev I.V."/>
            <person name="Hibbett D."/>
            <person name="Nagy L.G."/>
            <person name="Martin F.M."/>
        </authorList>
    </citation>
    <scope>NUCLEOTIDE SEQUENCE</scope>
    <source>
        <strain evidence="1">UH-Tt-Lm1</strain>
    </source>
</reference>
<evidence type="ECO:0000313" key="1">
    <source>
        <dbReference type="EMBL" id="KAF9785690.1"/>
    </source>
</evidence>
<sequence length="445" mass="49238">MIQEIPRPCSAIEDLTSASTTELLIRSGVSAVILNWSRFENVVLIVSGLCDPSLRDVVSEIIVSRLRIVNSPENLYFQARFIACSAATFKYCFIQDDDYFVRPEVIRTLHSRIRLTGIPKSIHLLPPHEHLSSASLTGYSLDGRIHTRFAWVGHGTMMHRELSESFLALMDDLNFSSEERKMADNYFTLLRNDFTEIWHDQGIELGGGQPFTVGTEGEQRNRLHIGNALAYLDEHLGSSRGHPYVLQDTQSRLPRERDYAVCLGRTCLLSASLPGSLGDTAHQVGVAKDLLLMVANSSIVTGSLESGLSRAADADPKTYFESKQDAQVGDFFTLDLTGQVGPLDQGKNAEIALLVDAATADLLHGAQVDHSPDEGQWSPPVTQPSCHKLELYGGELTECCFRLRGDVSSARHLRVTLKNLKEKAPWRIHEIWARASSAKTVVNVA</sequence>
<name>A0A9P6HEL7_9AGAM</name>